<dbReference type="InterPro" id="IPR050319">
    <property type="entry name" value="ABC_transp_ATP-bind"/>
</dbReference>
<dbReference type="RefSeq" id="WP_156997842.1">
    <property type="nucleotide sequence ID" value="NZ_BAAANU010000016.1"/>
</dbReference>
<protein>
    <submittedName>
        <fullName evidence="7">Peptide/nickel transport system ATP-binding protein</fullName>
    </submittedName>
</protein>
<dbReference type="PROSITE" id="PS00211">
    <property type="entry name" value="ABC_TRANSPORTER_1"/>
    <property type="match status" value="2"/>
</dbReference>
<dbReference type="OrthoDB" id="4008250at2"/>
<dbReference type="EMBL" id="JAMZDY010000001">
    <property type="protein sequence ID" value="MCP2372022.1"/>
    <property type="molecule type" value="Genomic_DNA"/>
</dbReference>
<keyword evidence="3" id="KW-0547">Nucleotide-binding</keyword>
<comment type="similarity">
    <text evidence="1">Belongs to the ABC transporter superfamily.</text>
</comment>
<dbReference type="Proteomes" id="UP001139722">
    <property type="component" value="Unassembled WGS sequence"/>
</dbReference>
<evidence type="ECO:0000256" key="5">
    <source>
        <dbReference type="SAM" id="MobiDB-lite"/>
    </source>
</evidence>
<comment type="caution">
    <text evidence="7">The sequence shown here is derived from an EMBL/GenBank/DDBJ whole genome shotgun (WGS) entry which is preliminary data.</text>
</comment>
<sequence length="593" mass="61956">MSAGTAALSPPRTDGPGPVLEVTGLSISFSEGRRRRDVVHDIDLAVAPGRCVAVVGESGSGKSVTARALLGLAGRTARVHAERLSVAGADLRNADERAWRRVRGASAGLVLQDALVSLDPLRTIGREIADPLRIHLRMPPAEARARALELLELVGMPHPALAIDRRSGELSGGMRQRALIAAALALDPPLLIADEPTTALDVGVQARVLGLLEEARDRGTGVLLISHDLAVVSRVADHVVVLHDGRVVEQGPAAEILGAPRHPITRALIAAVPTDVPRGEALSRAAAADPEPPVAPSAPSADGTAAAGGRRPVEAAPAEAPPMSADPRVARDAEAPVLEGFGLAKSFGSGATAVHAVADASFRLHRGRTLGLVGESGSGKSTLARLVLGLTPPDAGEVRLDGGAWSTLVERDRRPLRPRIGAVYQDALGSFDPRWSVRRILRDALGAARMPASDAAVAALLEQVHLSPELAARHPLALSGGQRQRVAIARALAGSPGILVCDEPVSALDATVQARVLDLFDELQRKHGLAILLISHDLGVIRHMSDTIAVMRSGRIIEQGDADRVFTSPQHEATAALIRDSPRLVPRAPGTNR</sequence>
<dbReference type="InterPro" id="IPR027417">
    <property type="entry name" value="P-loop_NTPase"/>
</dbReference>
<evidence type="ECO:0000256" key="2">
    <source>
        <dbReference type="ARBA" id="ARBA00022448"/>
    </source>
</evidence>
<dbReference type="AlphaFoldDB" id="A0A9X2H0F7"/>
<evidence type="ECO:0000259" key="6">
    <source>
        <dbReference type="PROSITE" id="PS50893"/>
    </source>
</evidence>
<dbReference type="Pfam" id="PF00005">
    <property type="entry name" value="ABC_tran"/>
    <property type="match status" value="2"/>
</dbReference>
<dbReference type="PANTHER" id="PTHR43776:SF7">
    <property type="entry name" value="D,D-DIPEPTIDE TRANSPORT ATP-BINDING PROTEIN DDPF-RELATED"/>
    <property type="match status" value="1"/>
</dbReference>
<dbReference type="Gene3D" id="3.40.50.300">
    <property type="entry name" value="P-loop containing nucleotide triphosphate hydrolases"/>
    <property type="match status" value="2"/>
</dbReference>
<dbReference type="GO" id="GO:0005524">
    <property type="term" value="F:ATP binding"/>
    <property type="evidence" value="ECO:0007669"/>
    <property type="project" value="UniProtKB-KW"/>
</dbReference>
<evidence type="ECO:0000256" key="4">
    <source>
        <dbReference type="ARBA" id="ARBA00022840"/>
    </source>
</evidence>
<dbReference type="InterPro" id="IPR017871">
    <property type="entry name" value="ABC_transporter-like_CS"/>
</dbReference>
<dbReference type="GO" id="GO:0055085">
    <property type="term" value="P:transmembrane transport"/>
    <property type="evidence" value="ECO:0007669"/>
    <property type="project" value="UniProtKB-ARBA"/>
</dbReference>
<evidence type="ECO:0000256" key="1">
    <source>
        <dbReference type="ARBA" id="ARBA00005417"/>
    </source>
</evidence>
<feature type="compositionally biased region" description="Low complexity" evidence="5">
    <location>
        <begin position="314"/>
        <end position="327"/>
    </location>
</feature>
<dbReference type="PANTHER" id="PTHR43776">
    <property type="entry name" value="TRANSPORT ATP-BINDING PROTEIN"/>
    <property type="match status" value="1"/>
</dbReference>
<keyword evidence="4 7" id="KW-0067">ATP-binding</keyword>
<dbReference type="SUPFAM" id="SSF52540">
    <property type="entry name" value="P-loop containing nucleoside triphosphate hydrolases"/>
    <property type="match status" value="2"/>
</dbReference>
<feature type="domain" description="ABC transporter" evidence="6">
    <location>
        <begin position="338"/>
        <end position="578"/>
    </location>
</feature>
<dbReference type="GO" id="GO:0015833">
    <property type="term" value="P:peptide transport"/>
    <property type="evidence" value="ECO:0007669"/>
    <property type="project" value="InterPro"/>
</dbReference>
<dbReference type="SMART" id="SM00382">
    <property type="entry name" value="AAA"/>
    <property type="match status" value="2"/>
</dbReference>
<dbReference type="CDD" id="cd03257">
    <property type="entry name" value="ABC_NikE_OppD_transporters"/>
    <property type="match status" value="2"/>
</dbReference>
<feature type="region of interest" description="Disordered" evidence="5">
    <location>
        <begin position="283"/>
        <end position="328"/>
    </location>
</feature>
<dbReference type="NCBIfam" id="NF008453">
    <property type="entry name" value="PRK11308.1"/>
    <property type="match status" value="2"/>
</dbReference>
<dbReference type="Pfam" id="PF08352">
    <property type="entry name" value="oligo_HPY"/>
    <property type="match status" value="1"/>
</dbReference>
<dbReference type="InterPro" id="IPR013563">
    <property type="entry name" value="Oligopep_ABC_C"/>
</dbReference>
<proteinExistence type="inferred from homology"/>
<evidence type="ECO:0000313" key="8">
    <source>
        <dbReference type="Proteomes" id="UP001139722"/>
    </source>
</evidence>
<gene>
    <name evidence="7" type="ORF">BJ978_002698</name>
</gene>
<feature type="domain" description="ABC transporter" evidence="6">
    <location>
        <begin position="22"/>
        <end position="269"/>
    </location>
</feature>
<evidence type="ECO:0000313" key="7">
    <source>
        <dbReference type="EMBL" id="MCP2372022.1"/>
    </source>
</evidence>
<accession>A0A9X2H0F7</accession>
<keyword evidence="2" id="KW-0813">Transport</keyword>
<dbReference type="InterPro" id="IPR003439">
    <property type="entry name" value="ABC_transporter-like_ATP-bd"/>
</dbReference>
<organism evidence="7 8">
    <name type="scientific">Agromyces terreus</name>
    <dbReference type="NCBI Taxonomy" id="424795"/>
    <lineage>
        <taxon>Bacteria</taxon>
        <taxon>Bacillati</taxon>
        <taxon>Actinomycetota</taxon>
        <taxon>Actinomycetes</taxon>
        <taxon>Micrococcales</taxon>
        <taxon>Microbacteriaceae</taxon>
        <taxon>Agromyces</taxon>
    </lineage>
</organism>
<dbReference type="PROSITE" id="PS50893">
    <property type="entry name" value="ABC_TRANSPORTER_2"/>
    <property type="match status" value="2"/>
</dbReference>
<keyword evidence="8" id="KW-1185">Reference proteome</keyword>
<name>A0A9X2H0F7_9MICO</name>
<dbReference type="GO" id="GO:0016887">
    <property type="term" value="F:ATP hydrolysis activity"/>
    <property type="evidence" value="ECO:0007669"/>
    <property type="project" value="InterPro"/>
</dbReference>
<dbReference type="InterPro" id="IPR003593">
    <property type="entry name" value="AAA+_ATPase"/>
</dbReference>
<evidence type="ECO:0000256" key="3">
    <source>
        <dbReference type="ARBA" id="ARBA00022741"/>
    </source>
</evidence>
<reference evidence="7" key="1">
    <citation type="submission" date="2022-06" db="EMBL/GenBank/DDBJ databases">
        <title>Sequencing the genomes of 1000 actinobacteria strains.</title>
        <authorList>
            <person name="Klenk H.-P."/>
        </authorList>
    </citation>
    <scope>NUCLEOTIDE SEQUENCE</scope>
    <source>
        <strain evidence="7">DSM 22016</strain>
    </source>
</reference>